<keyword evidence="3 9" id="KW-0032">Aminotransferase</keyword>
<dbReference type="EMBL" id="CP031223">
    <property type="protein sequence ID" value="QFF99327.1"/>
    <property type="molecule type" value="Genomic_DNA"/>
</dbReference>
<dbReference type="CDD" id="cd07377">
    <property type="entry name" value="WHTH_GntR"/>
    <property type="match status" value="1"/>
</dbReference>
<dbReference type="Pfam" id="PF00392">
    <property type="entry name" value="GntR"/>
    <property type="match status" value="1"/>
</dbReference>
<sequence length="459" mass="52760">MKELILHLHENSPKYKQIYHSIRSLIENNELHSDTKLPSIRQLADSLHVSRNTTLVAYEQLLAEGYIRSEQKRGYFVETFEPIDIHVSTLKVGKLVSKEINSLVDFRAGSVDQQAFPLKAWRQCANEVLKEDIVYMYGEQQGDRLLREKIANYLLQSRGIRTSVDSIVIGSSTQQLLMHLSIILKKEFSSIAVENPGYDGARIVFQLVGFQVNPIDVTEKGLCMKQFEQTDSKLVYITPSHQFPTGVTLPIAERLQLLKWSHEQNGYIIEDDYDSEFRYQQQPIPALLSIQQEARVIYISTFSKAFLPSIRLSYMVLPSELLDQYKQQFATFEQTASSIHQRTMARFMERGRWDSHIRKMRATYKRKMDLLVTSLQLAFGKTIRIIGSHSGLYILIQLHTSVDEETLIQQAIKQGVKVYPTSHLYIGNKPNATMLKLGFSNLSIEEIQLGVQLLKKAWT</sequence>
<reference evidence="9 10" key="1">
    <citation type="submission" date="2018-07" db="EMBL/GenBank/DDBJ databases">
        <title>Complete genome sequence of Psychrobacillus sp. PB01, isolated from iceberg, and comparative genome analysis of Psychrobacillus strains.</title>
        <authorList>
            <person name="Lee P.C."/>
        </authorList>
    </citation>
    <scope>NUCLEOTIDE SEQUENCE [LARGE SCALE GENOMIC DNA]</scope>
    <source>
        <strain evidence="9 10">PB01</strain>
    </source>
</reference>
<evidence type="ECO:0000313" key="9">
    <source>
        <dbReference type="EMBL" id="QFF99327.1"/>
    </source>
</evidence>
<dbReference type="GO" id="GO:0003677">
    <property type="term" value="F:DNA binding"/>
    <property type="evidence" value="ECO:0007669"/>
    <property type="project" value="UniProtKB-KW"/>
</dbReference>
<evidence type="ECO:0000259" key="8">
    <source>
        <dbReference type="PROSITE" id="PS50949"/>
    </source>
</evidence>
<evidence type="ECO:0000256" key="2">
    <source>
        <dbReference type="ARBA" id="ARBA00005384"/>
    </source>
</evidence>
<protein>
    <submittedName>
        <fullName evidence="9">PLP-dependent aminotransferase family protein</fullName>
    </submittedName>
</protein>
<dbReference type="RefSeq" id="WP_151700246.1">
    <property type="nucleotide sequence ID" value="NZ_CP031223.1"/>
</dbReference>
<dbReference type="Gene3D" id="3.40.640.10">
    <property type="entry name" value="Type I PLP-dependent aspartate aminotransferase-like (Major domain)"/>
    <property type="match status" value="1"/>
</dbReference>
<evidence type="ECO:0000256" key="7">
    <source>
        <dbReference type="ARBA" id="ARBA00023163"/>
    </source>
</evidence>
<dbReference type="SUPFAM" id="SSF46785">
    <property type="entry name" value="Winged helix' DNA-binding domain"/>
    <property type="match status" value="1"/>
</dbReference>
<dbReference type="InterPro" id="IPR051446">
    <property type="entry name" value="HTH_trans_reg/aminotransferase"/>
</dbReference>
<evidence type="ECO:0000256" key="3">
    <source>
        <dbReference type="ARBA" id="ARBA00022576"/>
    </source>
</evidence>
<name>A0A5J6SSX2_9BACI</name>
<dbReference type="PANTHER" id="PTHR46577:SF1">
    <property type="entry name" value="HTH-TYPE TRANSCRIPTIONAL REGULATORY PROTEIN GABR"/>
    <property type="match status" value="1"/>
</dbReference>
<dbReference type="InterPro" id="IPR036388">
    <property type="entry name" value="WH-like_DNA-bd_sf"/>
</dbReference>
<keyword evidence="9" id="KW-0808">Transferase</keyword>
<evidence type="ECO:0000313" key="10">
    <source>
        <dbReference type="Proteomes" id="UP000325517"/>
    </source>
</evidence>
<dbReference type="GO" id="GO:0003700">
    <property type="term" value="F:DNA-binding transcription factor activity"/>
    <property type="evidence" value="ECO:0007669"/>
    <property type="project" value="InterPro"/>
</dbReference>
<comment type="cofactor">
    <cofactor evidence="1">
        <name>pyridoxal 5'-phosphate</name>
        <dbReference type="ChEBI" id="CHEBI:597326"/>
    </cofactor>
</comment>
<feature type="domain" description="HTH gntR-type" evidence="8">
    <location>
        <begin position="12"/>
        <end position="80"/>
    </location>
</feature>
<keyword evidence="6" id="KW-0238">DNA-binding</keyword>
<dbReference type="SMART" id="SM00345">
    <property type="entry name" value="HTH_GNTR"/>
    <property type="match status" value="1"/>
</dbReference>
<keyword evidence="5" id="KW-0805">Transcription regulation</keyword>
<evidence type="ECO:0000256" key="5">
    <source>
        <dbReference type="ARBA" id="ARBA00023015"/>
    </source>
</evidence>
<dbReference type="GO" id="GO:0030170">
    <property type="term" value="F:pyridoxal phosphate binding"/>
    <property type="evidence" value="ECO:0007669"/>
    <property type="project" value="InterPro"/>
</dbReference>
<dbReference type="OrthoDB" id="9808770at2"/>
<dbReference type="Proteomes" id="UP000325517">
    <property type="component" value="Chromosome"/>
</dbReference>
<dbReference type="InterPro" id="IPR004839">
    <property type="entry name" value="Aminotransferase_I/II_large"/>
</dbReference>
<gene>
    <name evidence="9" type="ORF">PB01_11095</name>
</gene>
<keyword evidence="10" id="KW-1185">Reference proteome</keyword>
<dbReference type="InterPro" id="IPR015421">
    <property type="entry name" value="PyrdxlP-dep_Trfase_major"/>
</dbReference>
<evidence type="ECO:0000256" key="4">
    <source>
        <dbReference type="ARBA" id="ARBA00022898"/>
    </source>
</evidence>
<dbReference type="AlphaFoldDB" id="A0A5J6SSX2"/>
<dbReference type="InterPro" id="IPR000524">
    <property type="entry name" value="Tscrpt_reg_HTH_GntR"/>
</dbReference>
<evidence type="ECO:0000256" key="6">
    <source>
        <dbReference type="ARBA" id="ARBA00023125"/>
    </source>
</evidence>
<organism evidence="9 10">
    <name type="scientific">Psychrobacillus glaciei</name>
    <dbReference type="NCBI Taxonomy" id="2283160"/>
    <lineage>
        <taxon>Bacteria</taxon>
        <taxon>Bacillati</taxon>
        <taxon>Bacillota</taxon>
        <taxon>Bacilli</taxon>
        <taxon>Bacillales</taxon>
        <taxon>Bacillaceae</taxon>
        <taxon>Psychrobacillus</taxon>
    </lineage>
</organism>
<evidence type="ECO:0000256" key="1">
    <source>
        <dbReference type="ARBA" id="ARBA00001933"/>
    </source>
</evidence>
<dbReference type="PROSITE" id="PS50949">
    <property type="entry name" value="HTH_GNTR"/>
    <property type="match status" value="1"/>
</dbReference>
<dbReference type="InterPro" id="IPR015424">
    <property type="entry name" value="PyrdxlP-dep_Trfase"/>
</dbReference>
<comment type="similarity">
    <text evidence="2">In the C-terminal section; belongs to the class-I pyridoxal-phosphate-dependent aminotransferase family.</text>
</comment>
<dbReference type="PANTHER" id="PTHR46577">
    <property type="entry name" value="HTH-TYPE TRANSCRIPTIONAL REGULATORY PROTEIN GABR"/>
    <property type="match status" value="1"/>
</dbReference>
<dbReference type="Gene3D" id="1.10.10.10">
    <property type="entry name" value="Winged helix-like DNA-binding domain superfamily/Winged helix DNA-binding domain"/>
    <property type="match status" value="1"/>
</dbReference>
<dbReference type="Pfam" id="PF00155">
    <property type="entry name" value="Aminotran_1_2"/>
    <property type="match status" value="1"/>
</dbReference>
<dbReference type="SUPFAM" id="SSF53383">
    <property type="entry name" value="PLP-dependent transferases"/>
    <property type="match status" value="1"/>
</dbReference>
<accession>A0A5J6SSX2</accession>
<dbReference type="GO" id="GO:0008483">
    <property type="term" value="F:transaminase activity"/>
    <property type="evidence" value="ECO:0007669"/>
    <property type="project" value="UniProtKB-KW"/>
</dbReference>
<dbReference type="KEGG" id="psyo:PB01_11095"/>
<keyword evidence="4" id="KW-0663">Pyridoxal phosphate</keyword>
<dbReference type="CDD" id="cd00609">
    <property type="entry name" value="AAT_like"/>
    <property type="match status" value="1"/>
</dbReference>
<dbReference type="InterPro" id="IPR036390">
    <property type="entry name" value="WH_DNA-bd_sf"/>
</dbReference>
<keyword evidence="7" id="KW-0804">Transcription</keyword>
<dbReference type="PRINTS" id="PR00035">
    <property type="entry name" value="HTHGNTR"/>
</dbReference>
<proteinExistence type="inferred from homology"/>